<feature type="domain" description="Cbl-PTB" evidence="36">
    <location>
        <begin position="708"/>
        <end position="1055"/>
    </location>
</feature>
<keyword evidence="17" id="KW-0805">Transcription regulation</keyword>
<feature type="compositionally biased region" description="Low complexity" evidence="32">
    <location>
        <begin position="698"/>
        <end position="711"/>
    </location>
</feature>
<dbReference type="FunFam" id="3.30.505.10:FF:000007">
    <property type="entry name" value="E3 ubiquitin-protein ligase CBL"/>
    <property type="match status" value="1"/>
</dbReference>
<dbReference type="Gene3D" id="1.10.238.10">
    <property type="entry name" value="EF-hand"/>
    <property type="match status" value="1"/>
</dbReference>
<dbReference type="Gene3D" id="3.30.505.10">
    <property type="entry name" value="SH2 domain"/>
    <property type="match status" value="1"/>
</dbReference>
<dbReference type="SMART" id="SM00408">
    <property type="entry name" value="IGc2"/>
    <property type="match status" value="2"/>
</dbReference>
<dbReference type="PROSITE" id="PS00518">
    <property type="entry name" value="ZF_RING_1"/>
    <property type="match status" value="1"/>
</dbReference>
<evidence type="ECO:0000256" key="33">
    <source>
        <dbReference type="SAM" id="SignalP"/>
    </source>
</evidence>
<dbReference type="InterPro" id="IPR036179">
    <property type="entry name" value="Ig-like_dom_sf"/>
</dbReference>
<dbReference type="Pfam" id="PF02761">
    <property type="entry name" value="Cbl_N2"/>
    <property type="match status" value="1"/>
</dbReference>
<dbReference type="GO" id="GO:0005576">
    <property type="term" value="C:extracellular region"/>
    <property type="evidence" value="ECO:0007669"/>
    <property type="project" value="UniProtKB-SubCell"/>
</dbReference>
<comment type="subunit">
    <text evidence="27">Homooligomer; can for homodimers and homotetramers. Interacts with TECTA and TECTB.</text>
</comment>
<evidence type="ECO:0000313" key="38">
    <source>
        <dbReference type="Proteomes" id="UP000011518"/>
    </source>
</evidence>
<dbReference type="eggNOG" id="ENOG502S42Z">
    <property type="taxonomic scope" value="Eukaryota"/>
</dbReference>
<keyword evidence="18" id="KW-0729">SH3-binding</keyword>
<dbReference type="PANTHER" id="PTHR23007">
    <property type="entry name" value="CBL"/>
    <property type="match status" value="1"/>
</dbReference>
<feature type="compositionally biased region" description="Pro residues" evidence="32">
    <location>
        <begin position="738"/>
        <end position="751"/>
    </location>
</feature>
<evidence type="ECO:0000256" key="18">
    <source>
        <dbReference type="ARBA" id="ARBA00023036"/>
    </source>
</evidence>
<evidence type="ECO:0000256" key="16">
    <source>
        <dbReference type="ARBA" id="ARBA00022843"/>
    </source>
</evidence>
<keyword evidence="8 31" id="KW-0808">Transferase</keyword>
<dbReference type="InterPro" id="IPR003598">
    <property type="entry name" value="Ig_sub2"/>
</dbReference>
<dbReference type="GO" id="GO:0001818">
    <property type="term" value="P:negative regulation of cytokine production"/>
    <property type="evidence" value="ECO:0007669"/>
    <property type="project" value="UniProtKB-ARBA"/>
</dbReference>
<dbReference type="SUPFAM" id="SSF47473">
    <property type="entry name" value="EF-hand"/>
    <property type="match status" value="1"/>
</dbReference>
<evidence type="ECO:0000256" key="6">
    <source>
        <dbReference type="ARBA" id="ARBA00022525"/>
    </source>
</evidence>
<evidence type="ECO:0000256" key="28">
    <source>
        <dbReference type="ARBA" id="ARBA00065082"/>
    </source>
</evidence>
<keyword evidence="21" id="KW-0804">Transcription</keyword>
<reference evidence="38" key="1">
    <citation type="submission" date="2012-07" db="EMBL/GenBank/DDBJ databases">
        <title>Genome of the Chinese tree shrew, a rising model animal genetically related to primates.</title>
        <authorList>
            <person name="Zhang G."/>
            <person name="Fan Y."/>
            <person name="Yao Y."/>
            <person name="Huang Z."/>
        </authorList>
    </citation>
    <scope>NUCLEOTIDE SEQUENCE [LARGE SCALE GENOMIC DNA]</scope>
</reference>
<feature type="compositionally biased region" description="Low complexity" evidence="32">
    <location>
        <begin position="723"/>
        <end position="737"/>
    </location>
</feature>
<dbReference type="PROSITE" id="PS50088">
    <property type="entry name" value="ANK_REPEAT"/>
    <property type="match status" value="5"/>
</dbReference>
<dbReference type="GO" id="GO:0061630">
    <property type="term" value="F:ubiquitin protein ligase activity"/>
    <property type="evidence" value="ECO:0007669"/>
    <property type="project" value="UniProtKB-EC"/>
</dbReference>
<dbReference type="InterPro" id="IPR036537">
    <property type="entry name" value="Adaptor_Cbl_N_dom_sf"/>
</dbReference>
<dbReference type="GO" id="GO:0006950">
    <property type="term" value="P:response to stress"/>
    <property type="evidence" value="ECO:0007669"/>
    <property type="project" value="UniProtKB-ARBA"/>
</dbReference>
<evidence type="ECO:0000259" key="34">
    <source>
        <dbReference type="PROSITE" id="PS50089"/>
    </source>
</evidence>
<evidence type="ECO:0000256" key="31">
    <source>
        <dbReference type="RuleBase" id="RU367001"/>
    </source>
</evidence>
<dbReference type="InterPro" id="IPR036770">
    <property type="entry name" value="Ankyrin_rpt-contain_sf"/>
</dbReference>
<dbReference type="EC" id="2.3.2.27" evidence="31"/>
<keyword evidence="11" id="KW-0677">Repeat</keyword>
<dbReference type="Pfam" id="PF12796">
    <property type="entry name" value="Ank_2"/>
    <property type="match status" value="2"/>
</dbReference>
<evidence type="ECO:0000256" key="7">
    <source>
        <dbReference type="ARBA" id="ARBA00022553"/>
    </source>
</evidence>
<dbReference type="InterPro" id="IPR024162">
    <property type="entry name" value="Adaptor_Cbl"/>
</dbReference>
<dbReference type="PANTHER" id="PTHR23007:SF12">
    <property type="entry name" value="E3 UBIQUITIN-PROTEIN LIGASE CBL-C"/>
    <property type="match status" value="1"/>
</dbReference>
<evidence type="ECO:0000256" key="14">
    <source>
        <dbReference type="ARBA" id="ARBA00022833"/>
    </source>
</evidence>
<evidence type="ECO:0000256" key="13">
    <source>
        <dbReference type="ARBA" id="ARBA00022786"/>
    </source>
</evidence>
<comment type="function">
    <text evidence="26">Required for proper hearing, plays a role in maintaining the integrity of the tectorial membrane.</text>
</comment>
<dbReference type="InterPro" id="IPR014741">
    <property type="entry name" value="Adaptor_Cbl_EF_hand-like"/>
</dbReference>
<dbReference type="FunFam" id="2.60.40.10:FF:000244">
    <property type="entry name" value="carcinoembryonic antigen-related cell adhesion molecule 16"/>
    <property type="match status" value="1"/>
</dbReference>
<evidence type="ECO:0000256" key="24">
    <source>
        <dbReference type="ARBA" id="ARBA00023319"/>
    </source>
</evidence>
<feature type="repeat" description="ANK" evidence="29">
    <location>
        <begin position="641"/>
        <end position="673"/>
    </location>
</feature>
<evidence type="ECO:0000256" key="12">
    <source>
        <dbReference type="ARBA" id="ARBA00022771"/>
    </source>
</evidence>
<dbReference type="InterPro" id="IPR003599">
    <property type="entry name" value="Ig_sub"/>
</dbReference>
<feature type="repeat" description="ANK" evidence="29">
    <location>
        <begin position="574"/>
        <end position="606"/>
    </location>
</feature>
<dbReference type="Gene3D" id="2.60.40.10">
    <property type="entry name" value="Immunoglobulins"/>
    <property type="match status" value="4"/>
</dbReference>
<dbReference type="Pfam" id="PF13927">
    <property type="entry name" value="Ig_3"/>
    <property type="match status" value="2"/>
</dbReference>
<dbReference type="GO" id="GO:0023051">
    <property type="term" value="P:regulation of signaling"/>
    <property type="evidence" value="ECO:0007669"/>
    <property type="project" value="InterPro"/>
</dbReference>
<dbReference type="InterPro" id="IPR014742">
    <property type="entry name" value="Adaptor_Cbl_SH2-like"/>
</dbReference>
<feature type="repeat" description="ANK" evidence="29">
    <location>
        <begin position="504"/>
        <end position="536"/>
    </location>
</feature>
<dbReference type="InParanoid" id="L9L7Z4"/>
<feature type="repeat" description="ANK" evidence="29">
    <location>
        <begin position="608"/>
        <end position="640"/>
    </location>
</feature>
<dbReference type="GO" id="GO:0005509">
    <property type="term" value="F:calcium ion binding"/>
    <property type="evidence" value="ECO:0007669"/>
    <property type="project" value="UniProtKB-UniRule"/>
</dbReference>
<keyword evidence="7" id="KW-0597">Phosphoprotein</keyword>
<keyword evidence="22" id="KW-0325">Glycoprotein</keyword>
<dbReference type="PROSITE" id="PS50297">
    <property type="entry name" value="ANK_REP_REGION"/>
    <property type="match status" value="5"/>
</dbReference>
<keyword evidence="19 29" id="KW-0040">ANK repeat</keyword>
<feature type="compositionally biased region" description="Polar residues" evidence="32">
    <location>
        <begin position="712"/>
        <end position="722"/>
    </location>
</feature>
<feature type="signal peptide" evidence="33">
    <location>
        <begin position="1"/>
        <end position="20"/>
    </location>
</feature>
<dbReference type="GO" id="GO:0045121">
    <property type="term" value="C:membrane raft"/>
    <property type="evidence" value="ECO:0007669"/>
    <property type="project" value="TreeGrafter"/>
</dbReference>
<dbReference type="InterPro" id="IPR017907">
    <property type="entry name" value="Znf_RING_CS"/>
</dbReference>
<dbReference type="CDD" id="cd05774">
    <property type="entry name" value="IgV_CEACAM_D1"/>
    <property type="match status" value="2"/>
</dbReference>
<dbReference type="FunFam" id="2.60.40.10:FF:000947">
    <property type="entry name" value="Carcinoembryonic antigen related cell adhesion molecule 16"/>
    <property type="match status" value="1"/>
</dbReference>
<dbReference type="InterPro" id="IPR013083">
    <property type="entry name" value="Znf_RING/FYVE/PHD"/>
</dbReference>
<evidence type="ECO:0000256" key="32">
    <source>
        <dbReference type="SAM" id="MobiDB-lite"/>
    </source>
</evidence>
<evidence type="ECO:0000256" key="8">
    <source>
        <dbReference type="ARBA" id="ARBA00022679"/>
    </source>
</evidence>
<feature type="region of interest" description="Disordered" evidence="32">
    <location>
        <begin position="1150"/>
        <end position="1189"/>
    </location>
</feature>
<name>L9L7Z4_TUPCH</name>
<evidence type="ECO:0000256" key="22">
    <source>
        <dbReference type="ARBA" id="ARBA00023180"/>
    </source>
</evidence>
<dbReference type="STRING" id="246437.L9L7Z4"/>
<evidence type="ECO:0000256" key="19">
    <source>
        <dbReference type="ARBA" id="ARBA00023043"/>
    </source>
</evidence>
<protein>
    <recommendedName>
        <fullName evidence="31">E3 ubiquitin-protein ligase CBL</fullName>
        <ecNumber evidence="31">2.3.2.27</ecNumber>
    </recommendedName>
</protein>
<feature type="domain" description="Ig-like" evidence="35">
    <location>
        <begin position="132"/>
        <end position="217"/>
    </location>
</feature>
<dbReference type="Gene3D" id="1.20.930.20">
    <property type="entry name" value="Adaptor protein Cbl, N-terminal domain"/>
    <property type="match status" value="1"/>
</dbReference>
<keyword evidence="16" id="KW-0832">Ubl conjugation</keyword>
<evidence type="ECO:0000256" key="20">
    <source>
        <dbReference type="ARBA" id="ARBA00023159"/>
    </source>
</evidence>
<dbReference type="Proteomes" id="UP000011518">
    <property type="component" value="Unassembled WGS sequence"/>
</dbReference>
<keyword evidence="23" id="KW-0539">Nucleus</keyword>
<dbReference type="InterPro" id="IPR036860">
    <property type="entry name" value="SH2_dom_sf"/>
</dbReference>
<comment type="similarity">
    <text evidence="25">Belongs to the immunoglobulin superfamily. CEA family.</text>
</comment>
<evidence type="ECO:0000256" key="29">
    <source>
        <dbReference type="PROSITE-ProRule" id="PRU00023"/>
    </source>
</evidence>
<feature type="chain" id="PRO_5004000596" description="E3 ubiquitin-protein ligase CBL" evidence="33">
    <location>
        <begin position="21"/>
        <end position="1200"/>
    </location>
</feature>
<dbReference type="Pfam" id="PF07686">
    <property type="entry name" value="V-set"/>
    <property type="match status" value="1"/>
</dbReference>
<evidence type="ECO:0000256" key="1">
    <source>
        <dbReference type="ARBA" id="ARBA00000900"/>
    </source>
</evidence>
<dbReference type="GO" id="GO:0005634">
    <property type="term" value="C:nucleus"/>
    <property type="evidence" value="ECO:0007669"/>
    <property type="project" value="UniProtKB-SubCell"/>
</dbReference>
<evidence type="ECO:0000259" key="35">
    <source>
        <dbReference type="PROSITE" id="PS50835"/>
    </source>
</evidence>
<dbReference type="CDD" id="cd05740">
    <property type="entry name" value="IgI_hCEACAM_2_4_6_like"/>
    <property type="match status" value="1"/>
</dbReference>
<dbReference type="PRINTS" id="PR01415">
    <property type="entry name" value="ANKYRIN"/>
</dbReference>
<dbReference type="UniPathway" id="UPA00143"/>
<keyword evidence="10 33" id="KW-0732">Signal</keyword>
<dbReference type="SUPFAM" id="SSF55550">
    <property type="entry name" value="SH2 domain"/>
    <property type="match status" value="1"/>
</dbReference>
<dbReference type="PROSITE" id="PS51506">
    <property type="entry name" value="CBL_PTB"/>
    <property type="match status" value="1"/>
</dbReference>
<evidence type="ECO:0000256" key="17">
    <source>
        <dbReference type="ARBA" id="ARBA00023015"/>
    </source>
</evidence>
<dbReference type="GO" id="GO:0007166">
    <property type="term" value="P:cell surface receptor signaling pathway"/>
    <property type="evidence" value="ECO:0007669"/>
    <property type="project" value="InterPro"/>
</dbReference>
<evidence type="ECO:0000256" key="2">
    <source>
        <dbReference type="ARBA" id="ARBA00004123"/>
    </source>
</evidence>
<feature type="domain" description="RING-type" evidence="34">
    <location>
        <begin position="1085"/>
        <end position="1124"/>
    </location>
</feature>
<keyword evidence="14 31" id="KW-0862">Zinc</keyword>
<reference evidence="38" key="2">
    <citation type="journal article" date="2013" name="Nat. Commun.">
        <title>Genome of the Chinese tree shrew.</title>
        <authorList>
            <person name="Fan Y."/>
            <person name="Huang Z.Y."/>
            <person name="Cao C.C."/>
            <person name="Chen C.S."/>
            <person name="Chen Y.X."/>
            <person name="Fan D.D."/>
            <person name="He J."/>
            <person name="Hou H.L."/>
            <person name="Hu L."/>
            <person name="Hu X.T."/>
            <person name="Jiang X.T."/>
            <person name="Lai R."/>
            <person name="Lang Y.S."/>
            <person name="Liang B."/>
            <person name="Liao S.G."/>
            <person name="Mu D."/>
            <person name="Ma Y.Y."/>
            <person name="Niu Y.Y."/>
            <person name="Sun X.Q."/>
            <person name="Xia J.Q."/>
            <person name="Xiao J."/>
            <person name="Xiong Z.Q."/>
            <person name="Xu L."/>
            <person name="Yang L."/>
            <person name="Zhang Y."/>
            <person name="Zhao W."/>
            <person name="Zhao X.D."/>
            <person name="Zheng Y.T."/>
            <person name="Zhou J.M."/>
            <person name="Zhu Y.B."/>
            <person name="Zhang G.J."/>
            <person name="Wang J."/>
            <person name="Yao Y.G."/>
        </authorList>
    </citation>
    <scope>NUCLEOTIDE SEQUENCE [LARGE SCALE GENOMIC DNA]</scope>
</reference>
<dbReference type="FunFam" id="1.25.40.20:FF:000187">
    <property type="entry name" value="B-cell lymphoma 3 protein"/>
    <property type="match status" value="1"/>
</dbReference>
<dbReference type="GO" id="GO:0005886">
    <property type="term" value="C:plasma membrane"/>
    <property type="evidence" value="ECO:0007669"/>
    <property type="project" value="TreeGrafter"/>
</dbReference>
<dbReference type="CDD" id="cd09920">
    <property type="entry name" value="SH2_Cbl-b_TKB"/>
    <property type="match status" value="1"/>
</dbReference>
<organism evidence="37 38">
    <name type="scientific">Tupaia chinensis</name>
    <name type="common">Chinese tree shrew</name>
    <name type="synonym">Tupaia belangeri chinensis</name>
    <dbReference type="NCBI Taxonomy" id="246437"/>
    <lineage>
        <taxon>Eukaryota</taxon>
        <taxon>Metazoa</taxon>
        <taxon>Chordata</taxon>
        <taxon>Craniata</taxon>
        <taxon>Vertebrata</taxon>
        <taxon>Euteleostomi</taxon>
        <taxon>Mammalia</taxon>
        <taxon>Eutheria</taxon>
        <taxon>Euarchontoglires</taxon>
        <taxon>Scandentia</taxon>
        <taxon>Tupaiidae</taxon>
        <taxon>Tupaia</taxon>
    </lineage>
</organism>
<keyword evidence="12 30" id="KW-0863">Zinc-finger</keyword>
<keyword evidence="6" id="KW-0964">Secreted</keyword>
<keyword evidence="9 31" id="KW-0479">Metal-binding</keyword>
<evidence type="ECO:0000259" key="36">
    <source>
        <dbReference type="PROSITE" id="PS51506"/>
    </source>
</evidence>
<dbReference type="SUPFAM" id="SSF57850">
    <property type="entry name" value="RING/U-box"/>
    <property type="match status" value="1"/>
</dbReference>
<evidence type="ECO:0000256" key="3">
    <source>
        <dbReference type="ARBA" id="ARBA00004556"/>
    </source>
</evidence>
<dbReference type="Gene3D" id="3.30.40.10">
    <property type="entry name" value="Zinc/RING finger domain, C3HC4 (zinc finger)"/>
    <property type="match status" value="1"/>
</dbReference>
<evidence type="ECO:0000256" key="15">
    <source>
        <dbReference type="ARBA" id="ARBA00022837"/>
    </source>
</evidence>
<dbReference type="InterPro" id="IPR003153">
    <property type="entry name" value="Adaptor_Cbl_N_hlx"/>
</dbReference>
<comment type="subunit">
    <text evidence="28">Component of a complex consisting of the NF-kappa-B p52-p52 homodimer and BCL3. Component of a complex consisting of the NF-kappa-B p50-p50 homodimer and BCL3. Interacts with N4BP2, COPS5 and PIR. Interacts with CYLD.</text>
</comment>
<keyword evidence="15 31" id="KW-0106">Calcium</keyword>
<evidence type="ECO:0000256" key="10">
    <source>
        <dbReference type="ARBA" id="ARBA00022729"/>
    </source>
</evidence>
<dbReference type="InterPro" id="IPR002110">
    <property type="entry name" value="Ankyrin_rpt"/>
</dbReference>
<dbReference type="SMART" id="SM00248">
    <property type="entry name" value="ANK"/>
    <property type="match status" value="6"/>
</dbReference>
<dbReference type="CDD" id="cd16710">
    <property type="entry name" value="RING-HC_Cbl-c"/>
    <property type="match status" value="1"/>
</dbReference>
<dbReference type="Pfam" id="PF13920">
    <property type="entry name" value="zf-C3HC4_3"/>
    <property type="match status" value="1"/>
</dbReference>
<dbReference type="Pfam" id="PF02262">
    <property type="entry name" value="Cbl_N"/>
    <property type="match status" value="1"/>
</dbReference>
<proteinExistence type="inferred from homology"/>
<dbReference type="EMBL" id="KB320473">
    <property type="protein sequence ID" value="ELW71086.1"/>
    <property type="molecule type" value="Genomic_DNA"/>
</dbReference>
<evidence type="ECO:0000256" key="23">
    <source>
        <dbReference type="ARBA" id="ARBA00023242"/>
    </source>
</evidence>
<dbReference type="SUPFAM" id="SSF48726">
    <property type="entry name" value="Immunoglobulin"/>
    <property type="match status" value="4"/>
</dbReference>
<dbReference type="GO" id="GO:0008270">
    <property type="term" value="F:zinc ion binding"/>
    <property type="evidence" value="ECO:0007669"/>
    <property type="project" value="UniProtKB-KW"/>
</dbReference>
<dbReference type="InterPro" id="IPR007110">
    <property type="entry name" value="Ig-like_dom"/>
</dbReference>
<keyword evidence="13 31" id="KW-0833">Ubl conjugation pathway</keyword>
<comment type="subcellular location">
    <subcellularLocation>
        <location evidence="3">Cytoplasm</location>
        <location evidence="3">Perinuclear region</location>
    </subcellularLocation>
    <subcellularLocation>
        <location evidence="2">Nucleus</location>
    </subcellularLocation>
    <subcellularLocation>
        <location evidence="4">Secreted</location>
    </subcellularLocation>
</comment>
<keyword evidence="24" id="KW-0393">Immunoglobulin domain</keyword>
<dbReference type="GO" id="GO:0016567">
    <property type="term" value="P:protein ubiquitination"/>
    <property type="evidence" value="ECO:0007669"/>
    <property type="project" value="UniProtKB-UniPathway"/>
</dbReference>
<dbReference type="InterPro" id="IPR001841">
    <property type="entry name" value="Znf_RING"/>
</dbReference>
<evidence type="ECO:0000313" key="37">
    <source>
        <dbReference type="EMBL" id="ELW71086.1"/>
    </source>
</evidence>
<feature type="region of interest" description="Disordered" evidence="32">
    <location>
        <begin position="692"/>
        <end position="754"/>
    </location>
</feature>
<dbReference type="GO" id="GO:0007605">
    <property type="term" value="P:sensory perception of sound"/>
    <property type="evidence" value="ECO:0007669"/>
    <property type="project" value="UniProtKB-ARBA"/>
</dbReference>
<evidence type="ECO:0000256" key="9">
    <source>
        <dbReference type="ARBA" id="ARBA00022723"/>
    </source>
</evidence>
<evidence type="ECO:0000256" key="26">
    <source>
        <dbReference type="ARBA" id="ARBA00054879"/>
    </source>
</evidence>
<dbReference type="InterPro" id="IPR024159">
    <property type="entry name" value="Cbl_PTB"/>
</dbReference>
<dbReference type="SUPFAM" id="SSF48403">
    <property type="entry name" value="Ankyrin repeat"/>
    <property type="match status" value="1"/>
</dbReference>
<dbReference type="GO" id="GO:0030163">
    <property type="term" value="P:protein catabolic process"/>
    <property type="evidence" value="ECO:0007669"/>
    <property type="project" value="UniProtKB-ARBA"/>
</dbReference>
<keyword evidence="38" id="KW-1185">Reference proteome</keyword>
<dbReference type="GO" id="GO:0051707">
    <property type="term" value="P:response to other organism"/>
    <property type="evidence" value="ECO:0007669"/>
    <property type="project" value="UniProtKB-ARBA"/>
</dbReference>
<dbReference type="Gene3D" id="1.25.40.20">
    <property type="entry name" value="Ankyrin repeat-containing domain"/>
    <property type="match status" value="1"/>
</dbReference>
<evidence type="ECO:0000256" key="21">
    <source>
        <dbReference type="ARBA" id="ARBA00023163"/>
    </source>
</evidence>
<dbReference type="AlphaFoldDB" id="L9L7Z4"/>
<dbReference type="Pfam" id="PF02762">
    <property type="entry name" value="Cbl_N3"/>
    <property type="match status" value="1"/>
</dbReference>
<comment type="pathway">
    <text evidence="31">Protein modification; protein ubiquitination.</text>
</comment>
<dbReference type="Pfam" id="PF00023">
    <property type="entry name" value="Ank"/>
    <property type="match status" value="1"/>
</dbReference>
<evidence type="ECO:0000256" key="4">
    <source>
        <dbReference type="ARBA" id="ARBA00004613"/>
    </source>
</evidence>
<evidence type="ECO:0000256" key="5">
    <source>
        <dbReference type="ARBA" id="ARBA00022490"/>
    </source>
</evidence>
<dbReference type="GO" id="GO:0045893">
    <property type="term" value="P:positive regulation of DNA-templated transcription"/>
    <property type="evidence" value="ECO:0007669"/>
    <property type="project" value="UniProtKB-ARBA"/>
</dbReference>
<dbReference type="InterPro" id="IPR013106">
    <property type="entry name" value="Ig_V-set"/>
</dbReference>
<dbReference type="PROSITE" id="PS50089">
    <property type="entry name" value="ZF_RING_2"/>
    <property type="match status" value="1"/>
</dbReference>
<comment type="function">
    <text evidence="31">E3 ubiquitin-protein ligase which accepts ubiquitin from specific E2 ubiquitin-conjugating enzymes, and transfers it to substrates, generally promoting their degradation by the proteasome.</text>
</comment>
<dbReference type="SMART" id="SM00409">
    <property type="entry name" value="IG"/>
    <property type="match status" value="4"/>
</dbReference>
<dbReference type="InterPro" id="IPR011992">
    <property type="entry name" value="EF-hand-dom_pair"/>
</dbReference>
<dbReference type="PROSITE" id="PS50835">
    <property type="entry name" value="IG_LIKE"/>
    <property type="match status" value="2"/>
</dbReference>
<dbReference type="GO" id="GO:0048471">
    <property type="term" value="C:perinuclear region of cytoplasm"/>
    <property type="evidence" value="ECO:0007669"/>
    <property type="project" value="UniProtKB-SubCell"/>
</dbReference>
<dbReference type="GO" id="GO:0017124">
    <property type="term" value="F:SH3 domain binding"/>
    <property type="evidence" value="ECO:0007669"/>
    <property type="project" value="UniProtKB-KW"/>
</dbReference>
<evidence type="ECO:0000256" key="25">
    <source>
        <dbReference type="ARBA" id="ARBA00038222"/>
    </source>
</evidence>
<dbReference type="GO" id="GO:0043066">
    <property type="term" value="P:negative regulation of apoptotic process"/>
    <property type="evidence" value="ECO:0007669"/>
    <property type="project" value="UniProtKB-ARBA"/>
</dbReference>
<feature type="repeat" description="ANK" evidence="29">
    <location>
        <begin position="467"/>
        <end position="503"/>
    </location>
</feature>
<keyword evidence="5" id="KW-0963">Cytoplasm</keyword>
<comment type="catalytic activity">
    <reaction evidence="1 31">
        <text>S-ubiquitinyl-[E2 ubiquitin-conjugating enzyme]-L-cysteine + [acceptor protein]-L-lysine = [E2 ubiquitin-conjugating enzyme]-L-cysteine + N(6)-ubiquitinyl-[acceptor protein]-L-lysine.</text>
        <dbReference type="EC" id="2.3.2.27"/>
    </reaction>
</comment>
<dbReference type="FunFam" id="2.60.40.10:FF:001282">
    <property type="entry name" value="carcinoembryonic antigen-related cell adhesion molecule 16"/>
    <property type="match status" value="1"/>
</dbReference>
<dbReference type="GO" id="GO:0006915">
    <property type="term" value="P:apoptotic process"/>
    <property type="evidence" value="ECO:0007669"/>
    <property type="project" value="UniProtKB-ARBA"/>
</dbReference>
<dbReference type="SUPFAM" id="SSF47668">
    <property type="entry name" value="N-terminal domain of cbl (N-cbl)"/>
    <property type="match status" value="1"/>
</dbReference>
<sequence length="1200" mass="130286">MVLTRCSWLFLSATFLNARAEISVTPEPAQPAEGDNVTLVVRGLSGELLAYSWYAGPTLSLTHLVASYIVSTGDETPGPAHTGREAVRPDGSLDIQGVLPRHSGTYILQTLNRQFQTEVGYGHLQVYEILAPPVVMTNSTELVERRDTLRLVCSSPSPAEVRWFFNGEALPIAIRLGLSPDGRVLTRHGIRREEAGAYQCEVWNPVSVSRSQPLNLTVYFGPERVAILQDSTARTGCTIKVDFNTSLTLWCVSRSCPEPEYVWAFNGRALQNGQDHLNISSMTAAQEGTYTCIAKNPKTLLSGSASVVVKLTAAAVAMTIVPVPSKPTEGQDVTLTVQGYPKDLLVYAWYRGPASEPSRLLSQLPSGNWIAGPAHTGREVGFANCSLLVQKLNLTDAGRYTLKTVTLQGKTDTLEVELQVARPLLPLYSTPSMGSPLTLPTPLYPMMYSMEHPLSADIAMATRADEDGDTPLHIAVVQGNLPVVHRLVSLFHQGGRELDIYNNLRQTPLHLAVITTLPSVVRLLVTAGASPMALDRHGQTATHLACEHRSPTCLRALLDSAAPGTVDLEARNYDGLTALHVAVNTECHEAVLLLLERGADIDAVDIKSGRSPLIHAVENNSLSMVQLLLQHGANVNAQMYSGSSALHSASGRGLLPLVRTLVRSGADSGLKNCHNDTPLMVARSRRVIDILRGKATRPTSTSQPEPSPEWSANTSPESCSRLSSNGLHSASPSSSPSQSPPKDPPGLPMVPPNFFLPSSSPPAFLPFAGVLRGPGRPVPPSPAPGAQLLREVAQARREASGGCPEGPGGAGDFLVIYLANLEAKSRQVAALLPPRGRKNADDELFREGSRFRRQLAKLAIVFSHMHAELGALFPRGAYCGHTYQLTKSAPHAFWRQHCGARCVLPWAEFESLLGTCHPVEPGPVALALRSTVDLTCSGHVSVFEFDIFTRLFQPWPTLLKNWQLLAVNHPGYMAFLTYDEVQARLQACRDKPGSYIFRPSCTRPGQWAIGYVNSDGSILQTIPSNKPLFHVLLEGQKNGFYLYPDGKSHNPDLTELCQIEPHQRIHVSKEQLQLYWAMDSTFELCKICAESDKDVKIEPCGHLLCSRCLATWQQSDSQTCPFCRCEIKGREAVSIYQLQGKSAGALATAQDLGDSSSQDEEELEPGQVVPSAPPLPPRLDLSPQTPRRAGPLTVVSRVCV</sequence>
<gene>
    <name evidence="37" type="ORF">TREES_T100011505</name>
</gene>
<evidence type="ECO:0000256" key="11">
    <source>
        <dbReference type="ARBA" id="ARBA00022737"/>
    </source>
</evidence>
<dbReference type="FunFam" id="1.10.238.10:FF:000182">
    <property type="entry name" value="E3 ubiquitin-protein ligase CBL-C"/>
    <property type="match status" value="1"/>
</dbReference>
<accession>L9L7Z4</accession>
<dbReference type="SMART" id="SM00184">
    <property type="entry name" value="RING"/>
    <property type="match status" value="1"/>
</dbReference>
<evidence type="ECO:0000256" key="27">
    <source>
        <dbReference type="ARBA" id="ARBA00064621"/>
    </source>
</evidence>
<dbReference type="GO" id="GO:0030971">
    <property type="term" value="F:receptor tyrosine kinase binding"/>
    <property type="evidence" value="ECO:0007669"/>
    <property type="project" value="TreeGrafter"/>
</dbReference>
<evidence type="ECO:0000256" key="30">
    <source>
        <dbReference type="PROSITE-ProRule" id="PRU00175"/>
    </source>
</evidence>
<dbReference type="GO" id="GO:0001784">
    <property type="term" value="F:phosphotyrosine residue binding"/>
    <property type="evidence" value="ECO:0007669"/>
    <property type="project" value="UniProtKB-UniRule"/>
</dbReference>
<dbReference type="GO" id="GO:0003712">
    <property type="term" value="F:transcription coregulator activity"/>
    <property type="evidence" value="ECO:0007669"/>
    <property type="project" value="UniProtKB-ARBA"/>
</dbReference>
<dbReference type="InterPro" id="IPR013783">
    <property type="entry name" value="Ig-like_fold"/>
</dbReference>
<comment type="domain">
    <text evidence="31">The N-terminus is composed of the phosphotyrosine binding (PTB) domain, a short linker region and the RING-type zinc finger. The PTB domain, which is also called TKB (tyrosine kinase binding) domain, is composed of three different subdomains: a four-helix bundle (4H), a calcium-binding EF hand and a divergent SH2 domain.</text>
</comment>
<dbReference type="FunFam" id="3.30.40.10:FF:000367">
    <property type="entry name" value="Cbl proto-oncogene C"/>
    <property type="match status" value="1"/>
</dbReference>
<keyword evidence="20" id="KW-0010">Activator</keyword>
<feature type="domain" description="Ig-like" evidence="35">
    <location>
        <begin position="222"/>
        <end position="308"/>
    </location>
</feature>
<dbReference type="GO" id="GO:0010628">
    <property type="term" value="P:positive regulation of gene expression"/>
    <property type="evidence" value="ECO:0007669"/>
    <property type="project" value="UniProtKB-ARBA"/>
</dbReference>